<dbReference type="PROSITE" id="PS00108">
    <property type="entry name" value="PROTEIN_KINASE_ST"/>
    <property type="match status" value="1"/>
</dbReference>
<comment type="caution">
    <text evidence="3">The sequence shown here is derived from an EMBL/GenBank/DDBJ whole genome shotgun (WGS) entry which is preliminary data.</text>
</comment>
<dbReference type="SUPFAM" id="SSF81901">
    <property type="entry name" value="HCP-like"/>
    <property type="match status" value="3"/>
</dbReference>
<name>A0ABR2H815_9EUKA</name>
<dbReference type="InterPro" id="IPR019734">
    <property type="entry name" value="TPR_rpt"/>
</dbReference>
<dbReference type="CDD" id="cd00180">
    <property type="entry name" value="PKc"/>
    <property type="match status" value="1"/>
</dbReference>
<sequence>MRNKKFQLIESKFKFIGIRNADHARQCIQELKQSKLIIIDLIRKVDQNDNILELIFLVCFDKIILIINSPILHLFQPFFTLNKNSSFYFLHKSKEYFGEFIKTQYKEPAESSDDLLSKITPFQDQIHTNENKFFKPTIFSYLQKIGEMKLRQHRIQSIFEGIDQEQKYNINIDDFIEIRSLGGGSSAHAFLNYNLTYEKFFAIKKFDMPNEKFEKDKLSEREIKNYQEINHPFIPKFYGTIENKPNEPHSIVIDYIEGQNLQHIKKLKLNDELKLKIIFQIMIVIEYLQNLGFAYRDLKPNNVILDSNKTIALIDFDRMIKIPKNQDKNYDSKDTNDVENKNVDGNESAEFTKSFSSFYVAPELNSDIITNKCDVYSIGMMIIYIIQEKKIGDKVEINFPSKFDQLAKMCKKCIIQNPKLRPNISEIINDFYDNYFSVIHTRNLFKGNEEELRMLSESDTIHSKPDIHSNSFSQYWICLSEYSHPVSLFYFIKNYVEGNILPQNLNKYVNYMTYYVDHSNPDPTLIFELGCNLYENIDIERNIKKAIHYITIAADLGNSEAQYKLGLIYSDPKSGYFDFSKSYHYMQLSAENKNIEALKRMGEFSLYQQGNIYAAINYYSVAAEQNDVKSYGMLGFIYINFTNDTNKGLYYLNLAAAQKDIDSLKFLGSFYVSKNYGPIDVPRSIHYFGLAAAEGDAEALLNLGLIYYKGEGIKKDIRKAMKYLEEASELGDARSASLLGITYLEGKYVNKNIKLAFHYFSRAAEKRYPEAQNYLGIIYYEHMKDVDKAIHYFTLAANQNYKNAQYHLGMIYLHKKPVDIKRSLYYLMLSIQESPKPNFLNKNIDCSEFPVYKRCTDSFLILGCLYHLGRHVKKDVKKAISFYKEASSLNNQYAKNNLGVIYKIGDGVNKNLSTAIEYFKEAVEKSDVLSMYNLASLYFFENYNNFDESLNLLIKSLNLDGKFYPSIILISLIVIKKYDNISFEVIKKEFDKYQNKRDEFPGRVFNLIQKFELKAKSNFDKIYQKFQEIYFVYFDKKSICSDSLKGMNNNNTNNEKLKDINNLFYEGFGIDL</sequence>
<organism evidence="3 4">
    <name type="scientific">Tritrichomonas musculus</name>
    <dbReference type="NCBI Taxonomy" id="1915356"/>
    <lineage>
        <taxon>Eukaryota</taxon>
        <taxon>Metamonada</taxon>
        <taxon>Parabasalia</taxon>
        <taxon>Tritrichomonadida</taxon>
        <taxon>Tritrichomonadidae</taxon>
        <taxon>Tritrichomonas</taxon>
    </lineage>
</organism>
<evidence type="ECO:0000259" key="2">
    <source>
        <dbReference type="PROSITE" id="PS50011"/>
    </source>
</evidence>
<dbReference type="Gene3D" id="1.25.40.10">
    <property type="entry name" value="Tetratricopeptide repeat domain"/>
    <property type="match status" value="3"/>
</dbReference>
<feature type="domain" description="Protein kinase" evidence="2">
    <location>
        <begin position="175"/>
        <end position="436"/>
    </location>
</feature>
<dbReference type="InterPro" id="IPR006597">
    <property type="entry name" value="Sel1-like"/>
</dbReference>
<evidence type="ECO:0000313" key="3">
    <source>
        <dbReference type="EMBL" id="KAK8842364.1"/>
    </source>
</evidence>
<dbReference type="InterPro" id="IPR011009">
    <property type="entry name" value="Kinase-like_dom_sf"/>
</dbReference>
<dbReference type="SUPFAM" id="SSF56112">
    <property type="entry name" value="Protein kinase-like (PK-like)"/>
    <property type="match status" value="1"/>
</dbReference>
<gene>
    <name evidence="3" type="ORF">M9Y10_025943</name>
</gene>
<dbReference type="SMART" id="SM00220">
    <property type="entry name" value="S_TKc"/>
    <property type="match status" value="1"/>
</dbReference>
<dbReference type="InterPro" id="IPR050767">
    <property type="entry name" value="Sel1_AlgK"/>
</dbReference>
<dbReference type="SMART" id="SM00028">
    <property type="entry name" value="TPR"/>
    <property type="match status" value="4"/>
</dbReference>
<dbReference type="Gene3D" id="1.10.510.10">
    <property type="entry name" value="Transferase(Phosphotransferase) domain 1"/>
    <property type="match status" value="1"/>
</dbReference>
<proteinExistence type="inferred from homology"/>
<protein>
    <recommendedName>
        <fullName evidence="2">Protein kinase domain-containing protein</fullName>
    </recommendedName>
</protein>
<dbReference type="PANTHER" id="PTHR11102:SF147">
    <property type="entry name" value="SEL1L ADAPTOR SUBUNIT OF ERAD E3 UBIQUITIN LIGASE"/>
    <property type="match status" value="1"/>
</dbReference>
<evidence type="ECO:0000313" key="4">
    <source>
        <dbReference type="Proteomes" id="UP001470230"/>
    </source>
</evidence>
<dbReference type="EMBL" id="JAPFFF010000038">
    <property type="protein sequence ID" value="KAK8842364.1"/>
    <property type="molecule type" value="Genomic_DNA"/>
</dbReference>
<dbReference type="Proteomes" id="UP001470230">
    <property type="component" value="Unassembled WGS sequence"/>
</dbReference>
<dbReference type="PANTHER" id="PTHR11102">
    <property type="entry name" value="SEL-1-LIKE PROTEIN"/>
    <property type="match status" value="1"/>
</dbReference>
<dbReference type="InterPro" id="IPR008271">
    <property type="entry name" value="Ser/Thr_kinase_AS"/>
</dbReference>
<comment type="similarity">
    <text evidence="1">Belongs to the sel-1 family.</text>
</comment>
<keyword evidence="4" id="KW-1185">Reference proteome</keyword>
<dbReference type="InterPro" id="IPR011990">
    <property type="entry name" value="TPR-like_helical_dom_sf"/>
</dbReference>
<dbReference type="Pfam" id="PF08238">
    <property type="entry name" value="Sel1"/>
    <property type="match status" value="11"/>
</dbReference>
<accession>A0ABR2H815</accession>
<dbReference type="Pfam" id="PF00069">
    <property type="entry name" value="Pkinase"/>
    <property type="match status" value="1"/>
</dbReference>
<dbReference type="InterPro" id="IPR000719">
    <property type="entry name" value="Prot_kinase_dom"/>
</dbReference>
<dbReference type="SMART" id="SM00671">
    <property type="entry name" value="SEL1"/>
    <property type="match status" value="12"/>
</dbReference>
<evidence type="ECO:0000256" key="1">
    <source>
        <dbReference type="ARBA" id="ARBA00038101"/>
    </source>
</evidence>
<reference evidence="3 4" key="1">
    <citation type="submission" date="2024-04" db="EMBL/GenBank/DDBJ databases">
        <title>Tritrichomonas musculus Genome.</title>
        <authorList>
            <person name="Alves-Ferreira E."/>
            <person name="Grigg M."/>
            <person name="Lorenzi H."/>
            <person name="Galac M."/>
        </authorList>
    </citation>
    <scope>NUCLEOTIDE SEQUENCE [LARGE SCALE GENOMIC DNA]</scope>
    <source>
        <strain evidence="3 4">EAF2021</strain>
    </source>
</reference>
<dbReference type="PROSITE" id="PS50011">
    <property type="entry name" value="PROTEIN_KINASE_DOM"/>
    <property type="match status" value="1"/>
</dbReference>